<reference evidence="2 3" key="1">
    <citation type="journal article" date="2008" name="Proc. Natl. Acad. Sci. U.S.A.">
        <title>Niche adaptation and genome expansion in the chlorophyll d-producing cyanobacterium Acaryochloris marina.</title>
        <authorList>
            <person name="Swingley W.D."/>
            <person name="Chen M."/>
            <person name="Cheung P.C."/>
            <person name="Conrad A.L."/>
            <person name="Dejesa L.C."/>
            <person name="Hao J."/>
            <person name="Honchak B.M."/>
            <person name="Karbach L.E."/>
            <person name="Kurdoglu A."/>
            <person name="Lahiri S."/>
            <person name="Mastrian S.D."/>
            <person name="Miyashita H."/>
            <person name="Page L."/>
            <person name="Ramakrishna P."/>
            <person name="Satoh S."/>
            <person name="Sattley W.M."/>
            <person name="Shimada Y."/>
            <person name="Taylor H.L."/>
            <person name="Tomo T."/>
            <person name="Tsuchiya T."/>
            <person name="Wang Z.T."/>
            <person name="Raymond J."/>
            <person name="Mimuro M."/>
            <person name="Blankenship R.E."/>
            <person name="Touchman J.W."/>
        </authorList>
    </citation>
    <scope>NUCLEOTIDE SEQUENCE [LARGE SCALE GENOMIC DNA]</scope>
    <source>
        <strain evidence="3">MBIC 11017</strain>
    </source>
</reference>
<dbReference type="EMBL" id="CP000828">
    <property type="protein sequence ID" value="ABW28291.1"/>
    <property type="molecule type" value="Genomic_DNA"/>
</dbReference>
<keyword evidence="1" id="KW-0732">Signal</keyword>
<dbReference type="Proteomes" id="UP000000268">
    <property type="component" value="Chromosome"/>
</dbReference>
<dbReference type="KEGG" id="amr:AM1_3297"/>
<dbReference type="Pfam" id="PF16310">
    <property type="entry name" value="DUF4952"/>
    <property type="match status" value="1"/>
</dbReference>
<name>B0BYZ1_ACAM1</name>
<sequence length="169" mass="19062">MLGLQPQRLSKQYWQSSFLILSMLLGLVSDQVQAQQPTRVRYSTQGCGDFLARWDKKPAALKFAGCETGEMQQVVVLTSPYTVQGTDAIEIEKFLQREFGMAPLRFLCCGWEVSPAKGTVAPQYGQYIDSEGAKFEVSMFSGETLSNGREAWHQIPEFRIKVETYLGEF</sequence>
<evidence type="ECO:0000313" key="2">
    <source>
        <dbReference type="EMBL" id="ABW28291.1"/>
    </source>
</evidence>
<evidence type="ECO:0008006" key="4">
    <source>
        <dbReference type="Google" id="ProtNLM"/>
    </source>
</evidence>
<dbReference type="STRING" id="329726.AM1_3297"/>
<dbReference type="AlphaFoldDB" id="B0BYZ1"/>
<dbReference type="InterPro" id="IPR032537">
    <property type="entry name" value="DUF4952"/>
</dbReference>
<accession>B0BYZ1</accession>
<evidence type="ECO:0000256" key="1">
    <source>
        <dbReference type="SAM" id="SignalP"/>
    </source>
</evidence>
<feature type="chain" id="PRO_5002746601" description="DUF4952 domain-containing protein" evidence="1">
    <location>
        <begin position="35"/>
        <end position="169"/>
    </location>
</feature>
<gene>
    <name evidence="2" type="ordered locus">AM1_3297</name>
</gene>
<keyword evidence="3" id="KW-1185">Reference proteome</keyword>
<evidence type="ECO:0000313" key="3">
    <source>
        <dbReference type="Proteomes" id="UP000000268"/>
    </source>
</evidence>
<dbReference type="eggNOG" id="ENOG5033GFA">
    <property type="taxonomic scope" value="Bacteria"/>
</dbReference>
<feature type="signal peptide" evidence="1">
    <location>
        <begin position="1"/>
        <end position="34"/>
    </location>
</feature>
<protein>
    <recommendedName>
        <fullName evidence="4">DUF4952 domain-containing protein</fullName>
    </recommendedName>
</protein>
<proteinExistence type="predicted"/>
<dbReference type="HOGENOM" id="CLU_142817_0_0_3"/>
<organism evidence="2 3">
    <name type="scientific">Acaryochloris marina (strain MBIC 11017)</name>
    <dbReference type="NCBI Taxonomy" id="329726"/>
    <lineage>
        <taxon>Bacteria</taxon>
        <taxon>Bacillati</taxon>
        <taxon>Cyanobacteriota</taxon>
        <taxon>Cyanophyceae</taxon>
        <taxon>Acaryochloridales</taxon>
        <taxon>Acaryochloridaceae</taxon>
        <taxon>Acaryochloris</taxon>
    </lineage>
</organism>